<keyword evidence="4" id="KW-1185">Reference proteome</keyword>
<gene>
    <name evidence="3" type="ORF">H3Z74_16705</name>
</gene>
<evidence type="ECO:0000256" key="1">
    <source>
        <dbReference type="SAM" id="MobiDB-lite"/>
    </source>
</evidence>
<feature type="region of interest" description="Disordered" evidence="1">
    <location>
        <begin position="106"/>
        <end position="128"/>
    </location>
</feature>
<evidence type="ECO:0000313" key="3">
    <source>
        <dbReference type="EMBL" id="QNQ08378.1"/>
    </source>
</evidence>
<dbReference type="KEGG" id="spap:H3Z74_16705"/>
<feature type="region of interest" description="Disordered" evidence="1">
    <location>
        <begin position="530"/>
        <end position="549"/>
    </location>
</feature>
<reference evidence="3 4" key="1">
    <citation type="submission" date="2020-09" db="EMBL/GenBank/DDBJ databases">
        <title>Sphingomonas sp., a new species isolated from pork steak.</title>
        <authorList>
            <person name="Heidler von Heilborn D."/>
        </authorList>
    </citation>
    <scope>NUCLEOTIDE SEQUENCE [LARGE SCALE GENOMIC DNA]</scope>
    <source>
        <strain evidence="4">S8-3T</strain>
    </source>
</reference>
<accession>A0A7H0LFC5</accession>
<organism evidence="3 4">
    <name type="scientific">Sphingomonas alpina</name>
    <dbReference type="NCBI Taxonomy" id="653931"/>
    <lineage>
        <taxon>Bacteria</taxon>
        <taxon>Pseudomonadati</taxon>
        <taxon>Pseudomonadota</taxon>
        <taxon>Alphaproteobacteria</taxon>
        <taxon>Sphingomonadales</taxon>
        <taxon>Sphingomonadaceae</taxon>
        <taxon>Sphingomonas</taxon>
    </lineage>
</organism>
<feature type="domain" description="Type VI secretion system spike protein VgrG3-like C-terminal" evidence="2">
    <location>
        <begin position="318"/>
        <end position="491"/>
    </location>
</feature>
<dbReference type="Pfam" id="PF21277">
    <property type="entry name" value="T6SS_VgrG3-like_C"/>
    <property type="match status" value="1"/>
</dbReference>
<evidence type="ECO:0000259" key="2">
    <source>
        <dbReference type="Pfam" id="PF21277"/>
    </source>
</evidence>
<dbReference type="Proteomes" id="UP000516148">
    <property type="component" value="Chromosome"/>
</dbReference>
<evidence type="ECO:0000313" key="4">
    <source>
        <dbReference type="Proteomes" id="UP000516148"/>
    </source>
</evidence>
<proteinExistence type="predicted"/>
<name>A0A7H0LFC5_9SPHN</name>
<feature type="region of interest" description="Disordered" evidence="1">
    <location>
        <begin position="184"/>
        <end position="216"/>
    </location>
</feature>
<dbReference type="InterPro" id="IPR049073">
    <property type="entry name" value="T6SS_VgrG3-like_C"/>
</dbReference>
<dbReference type="AlphaFoldDB" id="A0A7H0LFC5"/>
<dbReference type="RefSeq" id="WP_187760706.1">
    <property type="nucleotide sequence ID" value="NZ_JANQBJ010000010.1"/>
</dbReference>
<dbReference type="EMBL" id="CP061038">
    <property type="protein sequence ID" value="QNQ08378.1"/>
    <property type="molecule type" value="Genomic_DNA"/>
</dbReference>
<sequence length="549" mass="59653">MPNPFEDMPAIPVRNIIPAAEPVIEPVAGTDDDPTPKLGDAMIGADIGPGTDERTASDPGVARRRLTMQIYTRMMTDLTVLTGGTRLPTDEEIDDALNRAARAHGLRSRASARRQVAPQLPVSDPLPQGDAIPASVFWAGLTNMASLAQPTGNDLAPDHQITSPGLRLDEAMLRSIDDAAAIENDDTGTEATSPAQGGAARNPRDLVSPGPNGSGDIATAFLRRAENPDAPDWLENHISEFSLEPTVENFTNSGDFDRIAAVRDQARAYAQADQTRTNTRQFADRLTQWLDERGYGPDIVITANPRRNTVVTDSDAALGALSSHYETGGRGPGTISTGQGDAGGISYGSYQLSTNKGMAKKFVESREAKAWAEKFRGLTPGTPAFSKRWREIAVRDRDTFQAAQHAFILKTHYSPVVAAIRAKKKDGLNFNSRSQAVRNAVWSAAVQHGGAVRFLNRAVNATDAAFLRTDPGYDAALIDNIYDARIAYVTAERNRQANVANLERRPDKKNKLQGQVKQLTDVIKNRYPSERAAAQQMLRDERRRAARVP</sequence>
<protein>
    <recommendedName>
        <fullName evidence="2">Type VI secretion system spike protein VgrG3-like C-terminal domain-containing protein</fullName>
    </recommendedName>
</protein>